<feature type="non-terminal residue" evidence="2">
    <location>
        <position position="1"/>
    </location>
</feature>
<proteinExistence type="predicted"/>
<dbReference type="Proteomes" id="UP000789396">
    <property type="component" value="Unassembled WGS sequence"/>
</dbReference>
<dbReference type="AlphaFoldDB" id="A0A9N9DI98"/>
<comment type="caution">
    <text evidence="2">The sequence shown here is derived from an EMBL/GenBank/DDBJ whole genome shotgun (WGS) entry which is preliminary data.</text>
</comment>
<evidence type="ECO:0000256" key="1">
    <source>
        <dbReference type="SAM" id="MobiDB-lite"/>
    </source>
</evidence>
<protein>
    <submittedName>
        <fullName evidence="2">11743_t:CDS:1</fullName>
    </submittedName>
</protein>
<accession>A0A9N9DI98</accession>
<evidence type="ECO:0000313" key="2">
    <source>
        <dbReference type="EMBL" id="CAG8636054.1"/>
    </source>
</evidence>
<evidence type="ECO:0000313" key="3">
    <source>
        <dbReference type="Proteomes" id="UP000789396"/>
    </source>
</evidence>
<sequence length="183" mass="20632">MIDYGARKMYHKTENNWKQQYLHYANTKPIPDQVIPITIFPTTTIQTTTISPILTIVNTIPNTVDKPSNTIKIVIQTQTTNQNSSNNNIFIIEILNITQPALPLATNIILGLYSNQQQLLPQSQILDLAKQLQQRDLNNKGKGKSKQKRHAPVIGTGIPTKPEQRYNYYTASGVETSDYPTDP</sequence>
<reference evidence="2" key="1">
    <citation type="submission" date="2021-06" db="EMBL/GenBank/DDBJ databases">
        <authorList>
            <person name="Kallberg Y."/>
            <person name="Tangrot J."/>
            <person name="Rosling A."/>
        </authorList>
    </citation>
    <scope>NUCLEOTIDE SEQUENCE</scope>
    <source>
        <strain evidence="2">IN212</strain>
    </source>
</reference>
<feature type="region of interest" description="Disordered" evidence="1">
    <location>
        <begin position="138"/>
        <end position="183"/>
    </location>
</feature>
<dbReference type="EMBL" id="CAJVPZ010012051">
    <property type="protein sequence ID" value="CAG8636054.1"/>
    <property type="molecule type" value="Genomic_DNA"/>
</dbReference>
<gene>
    <name evidence="2" type="ORF">RFULGI_LOCUS7904</name>
</gene>
<feature type="compositionally biased region" description="Basic residues" evidence="1">
    <location>
        <begin position="141"/>
        <end position="151"/>
    </location>
</feature>
<keyword evidence="3" id="KW-1185">Reference proteome</keyword>
<organism evidence="2 3">
    <name type="scientific">Racocetra fulgida</name>
    <dbReference type="NCBI Taxonomy" id="60492"/>
    <lineage>
        <taxon>Eukaryota</taxon>
        <taxon>Fungi</taxon>
        <taxon>Fungi incertae sedis</taxon>
        <taxon>Mucoromycota</taxon>
        <taxon>Glomeromycotina</taxon>
        <taxon>Glomeromycetes</taxon>
        <taxon>Diversisporales</taxon>
        <taxon>Gigasporaceae</taxon>
        <taxon>Racocetra</taxon>
    </lineage>
</organism>
<feature type="compositionally biased region" description="Polar residues" evidence="1">
    <location>
        <begin position="167"/>
        <end position="183"/>
    </location>
</feature>
<name>A0A9N9DI98_9GLOM</name>